<proteinExistence type="predicted"/>
<evidence type="ECO:0000313" key="1">
    <source>
        <dbReference type="EMBL" id="STZ08113.1"/>
    </source>
</evidence>
<name>A0A378QYJ5_9GAMM</name>
<gene>
    <name evidence="1" type="ORF">NCTC12877_01104</name>
</gene>
<reference evidence="1 2" key="1">
    <citation type="submission" date="2018-06" db="EMBL/GenBank/DDBJ databases">
        <authorList>
            <consortium name="Pathogen Informatics"/>
            <person name="Doyle S."/>
        </authorList>
    </citation>
    <scope>NUCLEOTIDE SEQUENCE [LARGE SCALE GENOMIC DNA]</scope>
    <source>
        <strain evidence="1 2">NCTC12877</strain>
    </source>
</reference>
<accession>A0A378QYJ5</accession>
<evidence type="ECO:0000313" key="2">
    <source>
        <dbReference type="Proteomes" id="UP000254065"/>
    </source>
</evidence>
<dbReference type="Proteomes" id="UP000254065">
    <property type="component" value="Unassembled WGS sequence"/>
</dbReference>
<protein>
    <submittedName>
        <fullName evidence="1">Uncharacterized protein</fullName>
    </submittedName>
</protein>
<sequence length="52" mass="6245">MKKLIYSHQKSKSEVYDFVMNLPKANYQKDGLTIQRQLRNEWLKNSCKLAEK</sequence>
<keyword evidence="2" id="KW-1185">Reference proteome</keyword>
<dbReference type="AlphaFoldDB" id="A0A378QYJ5"/>
<organism evidence="1 2">
    <name type="scientific">Moraxella caprae</name>
    <dbReference type="NCBI Taxonomy" id="90240"/>
    <lineage>
        <taxon>Bacteria</taxon>
        <taxon>Pseudomonadati</taxon>
        <taxon>Pseudomonadota</taxon>
        <taxon>Gammaproteobacteria</taxon>
        <taxon>Moraxellales</taxon>
        <taxon>Moraxellaceae</taxon>
        <taxon>Moraxella</taxon>
    </lineage>
</organism>
<dbReference type="EMBL" id="UGQB01000004">
    <property type="protein sequence ID" value="STZ08113.1"/>
    <property type="molecule type" value="Genomic_DNA"/>
</dbReference>